<dbReference type="AlphaFoldDB" id="Q5DUQ7"/>
<keyword evidence="1" id="KW-0614">Plasmid</keyword>
<dbReference type="RefSeq" id="WP_011264103.1">
    <property type="nucleotide sequence ID" value="NC_006870.1"/>
</dbReference>
<reference evidence="1" key="1">
    <citation type="journal article" date="2005" name="Plasmid">
        <title>Insights into the genetic organization of the Bacillus mycoides cryptic plasmids pDx14.2 and pSin9.7 deduced from their complete nucleotide sequence.</title>
        <authorList>
            <person name="Di Franco C."/>
            <person name="Santini T."/>
            <person name="Pisaneschi G."/>
            <person name="Beccari E."/>
        </authorList>
    </citation>
    <scope>NUCLEOTIDE SEQUENCE [LARGE SCALE GENOMIC DNA]</scope>
    <source>
        <strain evidence="1">Dxv</strain>
        <plasmid evidence="1">pDx14.2</plasmid>
    </source>
</reference>
<accession>Q5DUQ7</accession>
<sequence>MYLLKKGGITLKKLGLTALVATMGIGIFTTTDAKALRDIDPIDFSISYSYTKDVPGDGYKIYNGNQSAGRYVVNLDNSSGSANVKTVLHNSNHESRGSGTLDRGTRASFSNSGTAGYYYHLNMKRTYSGGDIYVKGSWSPDSQD</sequence>
<name>Q5DUQ7_BACMY</name>
<protein>
    <submittedName>
        <fullName evidence="1">Uncharacterized protein</fullName>
    </submittedName>
</protein>
<dbReference type="EMBL" id="AJ871638">
    <property type="protein sequence ID" value="CAI40629.1"/>
    <property type="molecule type" value="Genomic_DNA"/>
</dbReference>
<proteinExistence type="predicted"/>
<geneLocation type="plasmid" evidence="1">
    <name>pDx14.2</name>
</geneLocation>
<organism evidence="1">
    <name type="scientific">Bacillus mycoides</name>
    <dbReference type="NCBI Taxonomy" id="1405"/>
    <lineage>
        <taxon>Bacteria</taxon>
        <taxon>Bacillati</taxon>
        <taxon>Bacillota</taxon>
        <taxon>Bacilli</taxon>
        <taxon>Bacillales</taxon>
        <taxon>Bacillaceae</taxon>
        <taxon>Bacillus</taxon>
        <taxon>Bacillus cereus group</taxon>
    </lineage>
</organism>
<evidence type="ECO:0000313" key="1">
    <source>
        <dbReference type="EMBL" id="CAI40629.1"/>
    </source>
</evidence>